<dbReference type="Proteomes" id="UP000887563">
    <property type="component" value="Unplaced"/>
</dbReference>
<feature type="compositionally biased region" description="Polar residues" evidence="1">
    <location>
        <begin position="207"/>
        <end position="217"/>
    </location>
</feature>
<feature type="compositionally biased region" description="Polar residues" evidence="1">
    <location>
        <begin position="429"/>
        <end position="450"/>
    </location>
</feature>
<protein>
    <submittedName>
        <fullName evidence="3">Uncharacterized protein</fullName>
    </submittedName>
</protein>
<proteinExistence type="predicted"/>
<feature type="region of interest" description="Disordered" evidence="1">
    <location>
        <begin position="382"/>
        <end position="465"/>
    </location>
</feature>
<name>A0A914LQ88_MELIC</name>
<feature type="region of interest" description="Disordered" evidence="1">
    <location>
        <begin position="1"/>
        <end position="124"/>
    </location>
</feature>
<organism evidence="2 3">
    <name type="scientific">Meloidogyne incognita</name>
    <name type="common">Southern root-knot nematode worm</name>
    <name type="synonym">Oxyuris incognita</name>
    <dbReference type="NCBI Taxonomy" id="6306"/>
    <lineage>
        <taxon>Eukaryota</taxon>
        <taxon>Metazoa</taxon>
        <taxon>Ecdysozoa</taxon>
        <taxon>Nematoda</taxon>
        <taxon>Chromadorea</taxon>
        <taxon>Rhabditida</taxon>
        <taxon>Tylenchina</taxon>
        <taxon>Tylenchomorpha</taxon>
        <taxon>Tylenchoidea</taxon>
        <taxon>Meloidogynidae</taxon>
        <taxon>Meloidogyninae</taxon>
        <taxon>Meloidogyne</taxon>
        <taxon>Meloidogyne incognita group</taxon>
    </lineage>
</organism>
<feature type="region of interest" description="Disordered" evidence="1">
    <location>
        <begin position="495"/>
        <end position="519"/>
    </location>
</feature>
<feature type="compositionally biased region" description="Basic and acidic residues" evidence="1">
    <location>
        <begin position="382"/>
        <end position="392"/>
    </location>
</feature>
<feature type="region of interest" description="Disordered" evidence="1">
    <location>
        <begin position="207"/>
        <end position="232"/>
    </location>
</feature>
<feature type="compositionally biased region" description="Polar residues" evidence="1">
    <location>
        <begin position="500"/>
        <end position="519"/>
    </location>
</feature>
<dbReference type="AlphaFoldDB" id="A0A914LQ88"/>
<evidence type="ECO:0000256" key="1">
    <source>
        <dbReference type="SAM" id="MobiDB-lite"/>
    </source>
</evidence>
<dbReference type="WBParaSite" id="Minc3s00752g16872">
    <property type="protein sequence ID" value="Minc3s00752g16872"/>
    <property type="gene ID" value="Minc3s00752g16872"/>
</dbReference>
<feature type="compositionally biased region" description="Polar residues" evidence="1">
    <location>
        <begin position="84"/>
        <end position="95"/>
    </location>
</feature>
<sequence>MHSWINPDASESDLDASFDERISDAIPSTCGGRRRSGVKSNATNNKSTQNNIISPFLTPPRPERQTVQQNQPKLHSSRSRQTHDPNTTPLATRQLSAEKSRSNLVAVRRSAQSPASIFSEDESLRQHREKIRNHPKPGNGATKLQELVNLPFRAVFGRGSRVASSREVEVQRAGSSFKPMSTPFDKGFEAELPLNDSPVINHFPNGVNRSQQTLNGHQQREHQQTIPAQQQSNILRDFSQNLPLRHDKENQTDDIQIAADSPISDKFKKQNKNYIFHNRLHSPFQNSLLSNKYGPSSTHRYYRPYSLQPPPIVNSCTPKPEHYRRAQLDHLVKRIREGELKRIQLSAQFSLFSKSTRQDLEEWELLNNELRLDARRRNYEENLREQEERERNNTTTNSLSTRPTTARSLPPAPILRKTPIPKTNVPRVSFTSPAIQSPNRNVVRSQSQRPPENPDTRKAKKYIENRGIEEEDRRVNYVIKWNSNQEQLRKAKRANPRINLKSNPTSVFQYIPGNSSTRR</sequence>
<keyword evidence="2" id="KW-1185">Reference proteome</keyword>
<reference evidence="3" key="1">
    <citation type="submission" date="2022-11" db="UniProtKB">
        <authorList>
            <consortium name="WormBaseParasite"/>
        </authorList>
    </citation>
    <scope>IDENTIFICATION</scope>
</reference>
<accession>A0A914LQ88</accession>
<evidence type="ECO:0000313" key="3">
    <source>
        <dbReference type="WBParaSite" id="Minc3s00752g16872"/>
    </source>
</evidence>
<feature type="compositionally biased region" description="Low complexity" evidence="1">
    <location>
        <begin position="393"/>
        <end position="405"/>
    </location>
</feature>
<feature type="compositionally biased region" description="Polar residues" evidence="1">
    <location>
        <begin position="65"/>
        <end position="74"/>
    </location>
</feature>
<evidence type="ECO:0000313" key="2">
    <source>
        <dbReference type="Proteomes" id="UP000887563"/>
    </source>
</evidence>
<feature type="compositionally biased region" description="Basic and acidic residues" evidence="1">
    <location>
        <begin position="452"/>
        <end position="465"/>
    </location>
</feature>
<feature type="compositionally biased region" description="Polar residues" evidence="1">
    <location>
        <begin position="38"/>
        <end position="53"/>
    </location>
</feature>